<proteinExistence type="predicted"/>
<accession>A0ABR2YKA2</accession>
<dbReference type="Proteomes" id="UP001491310">
    <property type="component" value="Unassembled WGS sequence"/>
</dbReference>
<dbReference type="EMBL" id="JALJOT010000010">
    <property type="protein sequence ID" value="KAK9906568.1"/>
    <property type="molecule type" value="Genomic_DNA"/>
</dbReference>
<protein>
    <submittedName>
        <fullName evidence="1">Uncharacterized protein</fullName>
    </submittedName>
</protein>
<sequence>MFSANDANIPGYRTAVGQIFTAAVDATLTNFGFLEDRDLQPAPLSVSPVAAYLYHWDPNCFKPVGTPLYASTPTLYTPSDPRPFVLHFSRAPANAHAQLIMSGGGSQYIIFLSSSDFFPAGPIGQILGAVATFTTATPPNIADIYPGGQEVDI</sequence>
<organism evidence="1 2">
    <name type="scientific">Coccomyxa subellipsoidea</name>
    <dbReference type="NCBI Taxonomy" id="248742"/>
    <lineage>
        <taxon>Eukaryota</taxon>
        <taxon>Viridiplantae</taxon>
        <taxon>Chlorophyta</taxon>
        <taxon>core chlorophytes</taxon>
        <taxon>Trebouxiophyceae</taxon>
        <taxon>Trebouxiophyceae incertae sedis</taxon>
        <taxon>Coccomyxaceae</taxon>
        <taxon>Coccomyxa</taxon>
    </lineage>
</organism>
<evidence type="ECO:0000313" key="1">
    <source>
        <dbReference type="EMBL" id="KAK9906568.1"/>
    </source>
</evidence>
<keyword evidence="2" id="KW-1185">Reference proteome</keyword>
<comment type="caution">
    <text evidence="1">The sequence shown here is derived from an EMBL/GenBank/DDBJ whole genome shotgun (WGS) entry which is preliminary data.</text>
</comment>
<evidence type="ECO:0000313" key="2">
    <source>
        <dbReference type="Proteomes" id="UP001491310"/>
    </source>
</evidence>
<reference evidence="1 2" key="1">
    <citation type="journal article" date="2024" name="Nat. Commun.">
        <title>Phylogenomics reveals the evolutionary origins of lichenization in chlorophyte algae.</title>
        <authorList>
            <person name="Puginier C."/>
            <person name="Libourel C."/>
            <person name="Otte J."/>
            <person name="Skaloud P."/>
            <person name="Haon M."/>
            <person name="Grisel S."/>
            <person name="Petersen M."/>
            <person name="Berrin J.G."/>
            <person name="Delaux P.M."/>
            <person name="Dal Grande F."/>
            <person name="Keller J."/>
        </authorList>
    </citation>
    <scope>NUCLEOTIDE SEQUENCE [LARGE SCALE GENOMIC DNA]</scope>
    <source>
        <strain evidence="1 2">SAG 216-7</strain>
    </source>
</reference>
<name>A0ABR2YKA2_9CHLO</name>
<gene>
    <name evidence="1" type="ORF">WJX75_004324</name>
</gene>